<dbReference type="PROSITE" id="PS00369">
    <property type="entry name" value="PTS_HPR_HIS"/>
    <property type="match status" value="1"/>
</dbReference>
<dbReference type="PROSITE" id="PS51350">
    <property type="entry name" value="PTS_HPR_DOM"/>
    <property type="match status" value="1"/>
</dbReference>
<feature type="domain" description="HPr" evidence="6">
    <location>
        <begin position="1"/>
        <end position="92"/>
    </location>
</feature>
<dbReference type="GO" id="GO:0005737">
    <property type="term" value="C:cytoplasm"/>
    <property type="evidence" value="ECO:0007669"/>
    <property type="project" value="UniProtKB-SubCell"/>
</dbReference>
<protein>
    <recommendedName>
        <fullName evidence="3">Phosphocarrier protein HPr</fullName>
    </recommendedName>
</protein>
<keyword evidence="4" id="KW-0963">Cytoplasm</keyword>
<dbReference type="OrthoDB" id="9809047at2"/>
<dbReference type="InterPro" id="IPR050399">
    <property type="entry name" value="HPr"/>
</dbReference>
<comment type="function">
    <text evidence="1">General (non sugar-specific) component of the phosphoenolpyruvate-dependent sugar phosphotransferase system (sugar PTS). This major carbohydrate active-transport system catalyzes the phosphorylation of incoming sugar substrates concomitantly with their translocation across the cell membrane. The phosphoryl group from phosphoenolpyruvate (PEP) is transferred to the phosphoryl carrier protein HPr by enzyme I. Phospho-HPr then transfers it to the PTS EIIA domain.</text>
</comment>
<comment type="subcellular location">
    <subcellularLocation>
        <location evidence="2">Cytoplasm</location>
    </subcellularLocation>
</comment>
<name>H0QLU8_ARTG1</name>
<evidence type="ECO:0000313" key="7">
    <source>
        <dbReference type="EMBL" id="GAB13799.1"/>
    </source>
</evidence>
<evidence type="ECO:0000256" key="5">
    <source>
        <dbReference type="ARBA" id="ARBA00022683"/>
    </source>
</evidence>
<dbReference type="PRINTS" id="PR00107">
    <property type="entry name" value="PHOSPHOCPHPR"/>
</dbReference>
<dbReference type="RefSeq" id="WP_003801438.1">
    <property type="nucleotide sequence ID" value="NZ_BAEG01000048.1"/>
</dbReference>
<keyword evidence="8" id="KW-1185">Reference proteome</keyword>
<organism evidence="7 8">
    <name type="scientific">Arthrobacter globiformis (strain ATCC 8010 / DSM 20124 / JCM 1332 / NBRC 12137 / NCIMB 8907 / NRRL B-2979 / 168)</name>
    <dbReference type="NCBI Taxonomy" id="1077972"/>
    <lineage>
        <taxon>Bacteria</taxon>
        <taxon>Bacillati</taxon>
        <taxon>Actinomycetota</taxon>
        <taxon>Actinomycetes</taxon>
        <taxon>Micrococcales</taxon>
        <taxon>Micrococcaceae</taxon>
        <taxon>Arthrobacter</taxon>
    </lineage>
</organism>
<evidence type="ECO:0000256" key="2">
    <source>
        <dbReference type="ARBA" id="ARBA00004496"/>
    </source>
</evidence>
<dbReference type="Pfam" id="PF00381">
    <property type="entry name" value="PTS-HPr"/>
    <property type="match status" value="1"/>
</dbReference>
<dbReference type="eggNOG" id="COG1925">
    <property type="taxonomic scope" value="Bacteria"/>
</dbReference>
<dbReference type="GO" id="GO:0009401">
    <property type="term" value="P:phosphoenolpyruvate-dependent sugar phosphotransferase system"/>
    <property type="evidence" value="ECO:0007669"/>
    <property type="project" value="UniProtKB-KW"/>
</dbReference>
<comment type="caution">
    <text evidence="7">The sequence shown here is derived from an EMBL/GenBank/DDBJ whole genome shotgun (WGS) entry which is preliminary data.</text>
</comment>
<keyword evidence="5" id="KW-0598">Phosphotransferase system</keyword>
<sequence length="94" mass="9813">MTQRTAVIGSRSGLHARPASAVAALAANHPFDIAISLEGTDENDGADATSVLHLMSLGAQHGDRVVLHAEHVGAEEALDALVRELEKDHDAAQN</sequence>
<dbReference type="NCBIfam" id="TIGR01003">
    <property type="entry name" value="PTS_HPr_family"/>
    <property type="match status" value="1"/>
</dbReference>
<dbReference type="Gene3D" id="3.30.1340.10">
    <property type="entry name" value="HPr-like"/>
    <property type="match status" value="1"/>
</dbReference>
<dbReference type="STRING" id="1077972.ARGLB_048_00230"/>
<dbReference type="AlphaFoldDB" id="H0QLU8"/>
<dbReference type="SUPFAM" id="SSF55594">
    <property type="entry name" value="HPr-like"/>
    <property type="match status" value="1"/>
</dbReference>
<evidence type="ECO:0000256" key="1">
    <source>
        <dbReference type="ARBA" id="ARBA00003681"/>
    </source>
</evidence>
<dbReference type="InterPro" id="IPR001020">
    <property type="entry name" value="PTS_HPr_His_P_site"/>
</dbReference>
<dbReference type="PANTHER" id="PTHR33705:SF2">
    <property type="entry name" value="PHOSPHOCARRIER PROTEIN NPR"/>
    <property type="match status" value="1"/>
</dbReference>
<dbReference type="InterPro" id="IPR000032">
    <property type="entry name" value="HPr-like"/>
</dbReference>
<dbReference type="CDD" id="cd00367">
    <property type="entry name" value="PTS-HPr_like"/>
    <property type="match status" value="1"/>
</dbReference>
<dbReference type="PANTHER" id="PTHR33705">
    <property type="entry name" value="PHOSPHOCARRIER PROTEIN HPR"/>
    <property type="match status" value="1"/>
</dbReference>
<dbReference type="InterPro" id="IPR035895">
    <property type="entry name" value="HPr-like_sf"/>
</dbReference>
<reference evidence="7 8" key="1">
    <citation type="submission" date="2011-12" db="EMBL/GenBank/DDBJ databases">
        <title>Whole genome shotgun sequence of Arthrobacter globiformis NBRC 12137.</title>
        <authorList>
            <person name="Miyazawa S."/>
            <person name="Hosoyama A."/>
            <person name="Tsuchikane K."/>
            <person name="Katsumata H."/>
            <person name="Yamazaki S."/>
            <person name="Fujita N."/>
        </authorList>
    </citation>
    <scope>NUCLEOTIDE SEQUENCE [LARGE SCALE GENOMIC DNA]</scope>
    <source>
        <strain evidence="7 8">NBRC 12137</strain>
    </source>
</reference>
<evidence type="ECO:0000313" key="8">
    <source>
        <dbReference type="Proteomes" id="UP000003828"/>
    </source>
</evidence>
<dbReference type="Proteomes" id="UP000003828">
    <property type="component" value="Unassembled WGS sequence"/>
</dbReference>
<proteinExistence type="predicted"/>
<evidence type="ECO:0000259" key="6">
    <source>
        <dbReference type="PROSITE" id="PS51350"/>
    </source>
</evidence>
<dbReference type="EMBL" id="BAEG01000048">
    <property type="protein sequence ID" value="GAB13799.1"/>
    <property type="molecule type" value="Genomic_DNA"/>
</dbReference>
<evidence type="ECO:0000256" key="3">
    <source>
        <dbReference type="ARBA" id="ARBA00020422"/>
    </source>
</evidence>
<evidence type="ECO:0000256" key="4">
    <source>
        <dbReference type="ARBA" id="ARBA00022490"/>
    </source>
</evidence>
<gene>
    <name evidence="7" type="primary">ptsH</name>
    <name evidence="7" type="ORF">ARGLB_048_00230</name>
</gene>
<accession>H0QLU8</accession>